<feature type="transmembrane region" description="Helical" evidence="3">
    <location>
        <begin position="90"/>
        <end position="106"/>
    </location>
</feature>
<dbReference type="GO" id="GO:0016301">
    <property type="term" value="F:kinase activity"/>
    <property type="evidence" value="ECO:0007669"/>
    <property type="project" value="UniProtKB-KW"/>
</dbReference>
<evidence type="ECO:0000256" key="2">
    <source>
        <dbReference type="SAM" id="MobiDB-lite"/>
    </source>
</evidence>
<dbReference type="RefSeq" id="WP_171100279.1">
    <property type="nucleotide sequence ID" value="NZ_CP053084.1"/>
</dbReference>
<feature type="transmembrane region" description="Helical" evidence="3">
    <location>
        <begin position="112"/>
        <end position="131"/>
    </location>
</feature>
<dbReference type="Pfam" id="PF02518">
    <property type="entry name" value="HATPase_c"/>
    <property type="match status" value="1"/>
</dbReference>
<evidence type="ECO:0000313" key="6">
    <source>
        <dbReference type="Proteomes" id="UP000501130"/>
    </source>
</evidence>
<dbReference type="Proteomes" id="UP000501130">
    <property type="component" value="Chromosome"/>
</dbReference>
<reference evidence="5 6" key="1">
    <citation type="submission" date="2020-05" db="EMBL/GenBank/DDBJ databases">
        <title>Compete genome of Limnobacter sp. SAORIC-580.</title>
        <authorList>
            <person name="Song J."/>
            <person name="Cho J.-C."/>
        </authorList>
    </citation>
    <scope>NUCLEOTIDE SEQUENCE [LARGE SCALE GENOMIC DNA]</scope>
    <source>
        <strain evidence="5 6">SAORIC-580</strain>
    </source>
</reference>
<protein>
    <submittedName>
        <fullName evidence="5">HAMP domain-containing histidine kinase</fullName>
    </submittedName>
</protein>
<feature type="transmembrane region" description="Helical" evidence="3">
    <location>
        <begin position="138"/>
        <end position="158"/>
    </location>
</feature>
<dbReference type="EMBL" id="CP053084">
    <property type="protein sequence ID" value="QJR30338.1"/>
    <property type="molecule type" value="Genomic_DNA"/>
</dbReference>
<dbReference type="InterPro" id="IPR003594">
    <property type="entry name" value="HATPase_dom"/>
</dbReference>
<accession>A0ABX6N8G3</accession>
<organism evidence="5 6">
    <name type="scientific">Limnobacter profundi</name>
    <dbReference type="NCBI Taxonomy" id="2732163"/>
    <lineage>
        <taxon>Bacteria</taxon>
        <taxon>Pseudomonadati</taxon>
        <taxon>Pseudomonadota</taxon>
        <taxon>Betaproteobacteria</taxon>
        <taxon>Burkholderiales</taxon>
        <taxon>Burkholderiaceae</taxon>
        <taxon>Limnobacter</taxon>
    </lineage>
</organism>
<keyword evidence="3" id="KW-0472">Membrane</keyword>
<dbReference type="InterPro" id="IPR005467">
    <property type="entry name" value="His_kinase_dom"/>
</dbReference>
<keyword evidence="5" id="KW-0808">Transferase</keyword>
<feature type="transmembrane region" description="Helical" evidence="3">
    <location>
        <begin position="32"/>
        <end position="48"/>
    </location>
</feature>
<dbReference type="Gene3D" id="3.30.565.10">
    <property type="entry name" value="Histidine kinase-like ATPase, C-terminal domain"/>
    <property type="match status" value="1"/>
</dbReference>
<dbReference type="SMART" id="SM00387">
    <property type="entry name" value="HATPase_c"/>
    <property type="match status" value="1"/>
</dbReference>
<proteinExistence type="predicted"/>
<feature type="transmembrane region" description="Helical" evidence="3">
    <location>
        <begin position="60"/>
        <end position="78"/>
    </location>
</feature>
<dbReference type="SUPFAM" id="SSF55874">
    <property type="entry name" value="ATPase domain of HSP90 chaperone/DNA topoisomerase II/histidine kinase"/>
    <property type="match status" value="1"/>
</dbReference>
<dbReference type="PANTHER" id="PTHR43547">
    <property type="entry name" value="TWO-COMPONENT HISTIDINE KINASE"/>
    <property type="match status" value="1"/>
</dbReference>
<evidence type="ECO:0000256" key="3">
    <source>
        <dbReference type="SAM" id="Phobius"/>
    </source>
</evidence>
<keyword evidence="3" id="KW-0812">Transmembrane</keyword>
<keyword evidence="3" id="KW-1133">Transmembrane helix</keyword>
<keyword evidence="5" id="KW-0418">Kinase</keyword>
<keyword evidence="1" id="KW-0597">Phosphoprotein</keyword>
<sequence length="602" mass="66622">MTDSSLSGLAVLLGIALYPFFANHLPNQRQNAAAVIGVVLLGFVILGHDTQQVLQHGTPVHAALQAASFLFFGSAFLGRKRGIVAAERSALVPFSIACITAIADMFTTSGLVYTAFIGVQAICLLAITKTYSNLPKVTLIKAVYFSLLYCIINGLFHASTSTELALVIDFSIVKILFYVLLGTCVFHMVFQDFSRTRTKKGLDRQTKIDQDIMKFAFRGRRVLKDFRHDLRQPLSTLGILASVGKAISKDPEVTARYQHIQTAQKALKNMLEDFFDQLASAIKYPQDDNYAPMMPTAVHDILGPLIEEYRMLADVKELQIRYVPSEIKVMSNKEALAKIIRNGLDNAIKYTNKGGVVVGLRRRKGRVCIQIADTGSGVENNKVAAHNKGWGHGSSIVRDLSEQILAKTECRNRYYNGKLAGSVFEVILPEEAEISHRSKRPAYNPQLAFEAQVMAMSHDHLLEIQRRLPVQGFDKVEFSLNGAYRAYLNALRKGMSPVYILYAGDPAQKTHAIEQLKLLGSLLDFEPCCILIYNASLENNPQVEFGREMIRIPLIPGQAEISLGVISELFPAREKASALFNVPTESSQNEGKTLGSKSLLTH</sequence>
<evidence type="ECO:0000259" key="4">
    <source>
        <dbReference type="PROSITE" id="PS50109"/>
    </source>
</evidence>
<feature type="transmembrane region" description="Helical" evidence="3">
    <location>
        <begin position="164"/>
        <end position="190"/>
    </location>
</feature>
<feature type="transmembrane region" description="Helical" evidence="3">
    <location>
        <begin position="6"/>
        <end position="25"/>
    </location>
</feature>
<feature type="region of interest" description="Disordered" evidence="2">
    <location>
        <begin position="583"/>
        <end position="602"/>
    </location>
</feature>
<dbReference type="InterPro" id="IPR036890">
    <property type="entry name" value="HATPase_C_sf"/>
</dbReference>
<keyword evidence="6" id="KW-1185">Reference proteome</keyword>
<evidence type="ECO:0000256" key="1">
    <source>
        <dbReference type="ARBA" id="ARBA00022553"/>
    </source>
</evidence>
<evidence type="ECO:0000313" key="5">
    <source>
        <dbReference type="EMBL" id="QJR30338.1"/>
    </source>
</evidence>
<feature type="domain" description="Histidine kinase" evidence="4">
    <location>
        <begin position="225"/>
        <end position="432"/>
    </location>
</feature>
<gene>
    <name evidence="5" type="ORF">HKT17_11830</name>
</gene>
<name>A0ABX6N8G3_9BURK</name>
<dbReference type="PROSITE" id="PS50109">
    <property type="entry name" value="HIS_KIN"/>
    <property type="match status" value="1"/>
</dbReference>
<dbReference type="PANTHER" id="PTHR43547:SF2">
    <property type="entry name" value="HYBRID SIGNAL TRANSDUCTION HISTIDINE KINASE C"/>
    <property type="match status" value="1"/>
</dbReference>